<keyword evidence="5 6" id="KW-0812">Transmembrane</keyword>
<feature type="transmembrane region" description="Helical" evidence="6">
    <location>
        <begin position="292"/>
        <end position="311"/>
    </location>
</feature>
<evidence type="ECO:0000313" key="9">
    <source>
        <dbReference type="Proteomes" id="UP000270981"/>
    </source>
</evidence>
<feature type="transmembrane region" description="Helical" evidence="6">
    <location>
        <begin position="175"/>
        <end position="203"/>
    </location>
</feature>
<feature type="transmembrane region" description="Helical" evidence="6">
    <location>
        <begin position="135"/>
        <end position="163"/>
    </location>
</feature>
<feature type="transmembrane region" description="Helical" evidence="6">
    <location>
        <begin position="391"/>
        <end position="412"/>
    </location>
</feature>
<keyword evidence="5" id="KW-0249">Electron transport</keyword>
<dbReference type="GO" id="GO:0015990">
    <property type="term" value="P:electron transport coupled proton transport"/>
    <property type="evidence" value="ECO:0007669"/>
    <property type="project" value="TreeGrafter"/>
</dbReference>
<feature type="transmembrane region" description="Helical" evidence="6">
    <location>
        <begin position="95"/>
        <end position="115"/>
    </location>
</feature>
<feature type="domain" description="Cytochrome oxidase subunit I profile" evidence="7">
    <location>
        <begin position="1"/>
        <end position="454"/>
    </location>
</feature>
<dbReference type="PANTHER" id="PTHR10422:SF18">
    <property type="entry name" value="CYTOCHROME C OXIDASE SUBUNIT 1"/>
    <property type="match status" value="1"/>
</dbReference>
<keyword evidence="5 8" id="KW-0496">Mitochondrion</keyword>
<dbReference type="PRINTS" id="PR01165">
    <property type="entry name" value="CYCOXIDASEI"/>
</dbReference>
<keyword evidence="5" id="KW-0999">Mitochondrion inner membrane</keyword>
<keyword evidence="5" id="KW-0813">Transport</keyword>
<comment type="cofactor">
    <cofactor evidence="1">
        <name>heme</name>
        <dbReference type="ChEBI" id="CHEBI:30413"/>
    </cofactor>
</comment>
<dbReference type="InterPro" id="IPR023616">
    <property type="entry name" value="Cyt_c_oxase-like_su1_dom"/>
</dbReference>
<keyword evidence="5" id="KW-0679">Respiratory chain</keyword>
<dbReference type="InterPro" id="IPR036927">
    <property type="entry name" value="Cyt_c_oxase-like_su1_sf"/>
</dbReference>
<dbReference type="GO" id="GO:0005743">
    <property type="term" value="C:mitochondrial inner membrane"/>
    <property type="evidence" value="ECO:0007669"/>
    <property type="project" value="UniProtKB-SubCell"/>
</dbReference>
<geneLocation type="mitochondrion" evidence="8"/>
<dbReference type="InterPro" id="IPR000883">
    <property type="entry name" value="Cyt_C_Oxase_1"/>
</dbReference>
<keyword evidence="5" id="KW-0186">Copper</keyword>
<name>A0A1Q2XAM7_ENTLE</name>
<feature type="transmembrane region" description="Helical" evidence="6">
    <location>
        <begin position="226"/>
        <end position="250"/>
    </location>
</feature>
<feature type="transmembrane region" description="Helical" evidence="6">
    <location>
        <begin position="55"/>
        <end position="83"/>
    </location>
</feature>
<feature type="transmembrane region" description="Helical" evidence="6">
    <location>
        <begin position="323"/>
        <end position="346"/>
    </location>
</feature>
<keyword evidence="5" id="KW-0479">Metal-binding</keyword>
<comment type="pathway">
    <text evidence="2 5">Energy metabolism; oxidative phosphorylation.</text>
</comment>
<dbReference type="GO" id="GO:0046872">
    <property type="term" value="F:metal ion binding"/>
    <property type="evidence" value="ECO:0007669"/>
    <property type="project" value="UniProtKB-KW"/>
</dbReference>
<reference evidence="9" key="1">
    <citation type="journal article" date="2017" name="Mol. Biol. Evol.">
        <title>The Multipartite Mitochondrial Genome of Enteromyxum leei (Myxozoa): Eight Fast-Evolving Megacircles.</title>
        <authorList>
            <person name="Yahalomi D."/>
            <person name="Haddas-Sasson M."/>
            <person name="Rubinstein N.D."/>
            <person name="Feldstein T."/>
            <person name="Diamant A."/>
            <person name="Huchon D."/>
        </authorList>
    </citation>
    <scope>NUCLEOTIDE SEQUENCE [LARGE SCALE GENOMIC DNA]</scope>
</reference>
<evidence type="ECO:0000256" key="6">
    <source>
        <dbReference type="SAM" id="Phobius"/>
    </source>
</evidence>
<evidence type="ECO:0000256" key="5">
    <source>
        <dbReference type="RuleBase" id="RU000369"/>
    </source>
</evidence>
<dbReference type="GO" id="GO:0006119">
    <property type="term" value="P:oxidative phosphorylation"/>
    <property type="evidence" value="ECO:0007669"/>
    <property type="project" value="UniProtKB-UniPathway"/>
</dbReference>
<feature type="transmembrane region" description="Helical" evidence="6">
    <location>
        <begin position="262"/>
        <end position="280"/>
    </location>
</feature>
<organism evidence="8 9">
    <name type="scientific">Enteromyxum leei</name>
    <name type="common">Intestinal myxosporean parasite</name>
    <dbReference type="NCBI Taxonomy" id="188704"/>
    <lineage>
        <taxon>Eukaryota</taxon>
        <taxon>Metazoa</taxon>
        <taxon>Cnidaria</taxon>
        <taxon>Myxozoa</taxon>
        <taxon>Myxosporea</taxon>
        <taxon>Bivalvulida</taxon>
        <taxon>Variisporina</taxon>
        <taxon>Enteromyxidae</taxon>
        <taxon>Enteromyxum</taxon>
    </lineage>
</organism>
<sequence length="454" mass="49129">MFVRFGCLSAKVVAYIYWFTSFLFAILGVSLSILIRLEWSFPLFVSSGSLYYSTVTLHGFVMVFMVLVPATQGFMNWLLPGLLGCYDFLWPRINLGSALGLGYSGFVMMFIWIFSSGWFSGWTAYPPLSVTDGCLIYYEIGCLHAIGIFSLLATCNVLASFYCSCSLGCTVEISLFVWSSVVSSMLFVMSSPCLVLALLMLVLDVMCSTMFYDCISGGDPVLYQTLFWFFGHPEVYVVILPVFGCVSLYLESGGLIHGREGVVSSTISIGVLGFGVYAHHMYTLDLEVEVKMMFTAGTMAISLPTGVKVYCWSTSLLMRGSRLLVSDVCVATFVVTFVMGGCTGIVLSACAVDEVLHDTTYVVAHFHQVMGVSAIVGLSCGLGFVRPVHSLMCCCVIMFALGSSMVFIPLYLTGVSGVPRRCAVVSPDSSSLLSITSVGMVLSIASSIAGLCIL</sequence>
<feature type="transmembrane region" description="Helical" evidence="6">
    <location>
        <begin position="12"/>
        <end position="35"/>
    </location>
</feature>
<comment type="subcellular location">
    <subcellularLocation>
        <location evidence="5">Mitochondrion inner membrane</location>
        <topology evidence="5">Multi-pass membrane protein</topology>
    </subcellularLocation>
</comment>
<protein>
    <recommendedName>
        <fullName evidence="4 5">Cytochrome c oxidase subunit 1</fullName>
        <ecNumber evidence="5">7.1.1.9</ecNumber>
    </recommendedName>
</protein>
<dbReference type="Gene3D" id="1.20.210.10">
    <property type="entry name" value="Cytochrome c oxidase-like, subunit I domain"/>
    <property type="match status" value="1"/>
</dbReference>
<proteinExistence type="inferred from homology"/>
<dbReference type="GO" id="GO:0020037">
    <property type="term" value="F:heme binding"/>
    <property type="evidence" value="ECO:0007669"/>
    <property type="project" value="InterPro"/>
</dbReference>
<comment type="function">
    <text evidence="5">Component of the cytochrome c oxidase, the last enzyme in the mitochondrial electron transport chain which drives oxidative phosphorylation. The respiratory chain contains 3 multisubunit complexes succinate dehydrogenase (complex II, CII), ubiquinol-cytochrome c oxidoreductase (cytochrome b-c1 complex, complex III, CIII) and cytochrome c oxidase (complex IV, CIV), that cooperate to transfer electrons derived from NADH and succinate to molecular oxygen, creating an electrochemical gradient over the inner membrane that drives transmembrane transport and the ATP synthase. Cytochrome c oxidase is the component of the respiratory chain that catalyzes the reduction of oxygen to water. Electrons originating from reduced cytochrome c in the intermembrane space (IMS) are transferred via the dinuclear copper A center (CU(A)) of subunit 2 and heme A of subunit 1 to the active site in subunit 1, a binuclear center (BNC) formed by heme A3 and copper B (CU(B)). The BNC reduces molecular oxygen to 2 water molecules using 4 electrons from cytochrome c in the IMS and 4 protons from the mitochondrial matrix.</text>
</comment>
<evidence type="ECO:0000259" key="7">
    <source>
        <dbReference type="PROSITE" id="PS50855"/>
    </source>
</evidence>
<comment type="similarity">
    <text evidence="3 5">Belongs to the heme-copper respiratory oxidase family.</text>
</comment>
<keyword evidence="5" id="KW-0408">Iron</keyword>
<comment type="catalytic activity">
    <reaction evidence="5">
        <text>4 Fe(II)-[cytochrome c] + O2 + 8 H(+)(in) = 4 Fe(III)-[cytochrome c] + 2 H2O + 4 H(+)(out)</text>
        <dbReference type="Rhea" id="RHEA:11436"/>
        <dbReference type="Rhea" id="RHEA-COMP:10350"/>
        <dbReference type="Rhea" id="RHEA-COMP:14399"/>
        <dbReference type="ChEBI" id="CHEBI:15377"/>
        <dbReference type="ChEBI" id="CHEBI:15378"/>
        <dbReference type="ChEBI" id="CHEBI:15379"/>
        <dbReference type="ChEBI" id="CHEBI:29033"/>
        <dbReference type="ChEBI" id="CHEBI:29034"/>
        <dbReference type="EC" id="7.1.1.9"/>
    </reaction>
</comment>
<dbReference type="PROSITE" id="PS50855">
    <property type="entry name" value="COX1"/>
    <property type="match status" value="1"/>
</dbReference>
<dbReference type="PANTHER" id="PTHR10422">
    <property type="entry name" value="CYTOCHROME C OXIDASE SUBUNIT 1"/>
    <property type="match status" value="1"/>
</dbReference>
<evidence type="ECO:0000256" key="3">
    <source>
        <dbReference type="ARBA" id="ARBA00009578"/>
    </source>
</evidence>
<feature type="transmembrane region" description="Helical" evidence="6">
    <location>
        <begin position="366"/>
        <end position="384"/>
    </location>
</feature>
<gene>
    <name evidence="8" type="primary">cox1</name>
</gene>
<dbReference type="EMBL" id="LN868202">
    <property type="protein sequence ID" value="CRX66571.1"/>
    <property type="molecule type" value="Genomic_DNA"/>
</dbReference>
<keyword evidence="5 6" id="KW-0472">Membrane</keyword>
<dbReference type="GO" id="GO:0004129">
    <property type="term" value="F:cytochrome-c oxidase activity"/>
    <property type="evidence" value="ECO:0007669"/>
    <property type="project" value="UniProtKB-EC"/>
</dbReference>
<dbReference type="EC" id="7.1.1.9" evidence="5"/>
<evidence type="ECO:0000313" key="8">
    <source>
        <dbReference type="EMBL" id="CRX66571.1"/>
    </source>
</evidence>
<evidence type="ECO:0000256" key="1">
    <source>
        <dbReference type="ARBA" id="ARBA00001971"/>
    </source>
</evidence>
<dbReference type="Proteomes" id="UP000270981">
    <property type="component" value="Mitochondrion 2"/>
</dbReference>
<keyword evidence="5" id="KW-0349">Heme</keyword>
<dbReference type="SUPFAM" id="SSF81442">
    <property type="entry name" value="Cytochrome c oxidase subunit I-like"/>
    <property type="match status" value="1"/>
</dbReference>
<dbReference type="AlphaFoldDB" id="A0A1Q2XAM7"/>
<evidence type="ECO:0000256" key="4">
    <source>
        <dbReference type="ARBA" id="ARBA00015947"/>
    </source>
</evidence>
<feature type="transmembrane region" description="Helical" evidence="6">
    <location>
        <begin position="432"/>
        <end position="453"/>
    </location>
</feature>
<dbReference type="Pfam" id="PF00115">
    <property type="entry name" value="COX1"/>
    <property type="match status" value="1"/>
</dbReference>
<dbReference type="UniPathway" id="UPA00705"/>
<dbReference type="GO" id="GO:0022904">
    <property type="term" value="P:respiratory electron transport chain"/>
    <property type="evidence" value="ECO:0007669"/>
    <property type="project" value="TreeGrafter"/>
</dbReference>
<keyword evidence="6" id="KW-1133">Transmembrane helix</keyword>
<evidence type="ECO:0000256" key="2">
    <source>
        <dbReference type="ARBA" id="ARBA00004673"/>
    </source>
</evidence>
<accession>A0A1Q2XAM7</accession>